<evidence type="ECO:0000313" key="2">
    <source>
        <dbReference type="Proteomes" id="UP000266677"/>
    </source>
</evidence>
<evidence type="ECO:0000313" key="1">
    <source>
        <dbReference type="EMBL" id="RJO72293.1"/>
    </source>
</evidence>
<reference evidence="1 2" key="1">
    <citation type="submission" date="2018-09" db="EMBL/GenBank/DDBJ databases">
        <title>YIM PH21274 draft genome.</title>
        <authorList>
            <person name="Miao C."/>
        </authorList>
    </citation>
    <scope>NUCLEOTIDE SEQUENCE [LARGE SCALE GENOMIC DNA]</scope>
    <source>
        <strain evidence="1 2">YIM PH 21724</strain>
    </source>
</reference>
<dbReference type="EMBL" id="QZFU01000029">
    <property type="protein sequence ID" value="RJO72293.1"/>
    <property type="molecule type" value="Genomic_DNA"/>
</dbReference>
<name>A0A3A4JYL8_9NOCA</name>
<organism evidence="1 2">
    <name type="scientific">Nocardia panacis</name>
    <dbReference type="NCBI Taxonomy" id="2340916"/>
    <lineage>
        <taxon>Bacteria</taxon>
        <taxon>Bacillati</taxon>
        <taxon>Actinomycetota</taxon>
        <taxon>Actinomycetes</taxon>
        <taxon>Mycobacteriales</taxon>
        <taxon>Nocardiaceae</taxon>
        <taxon>Nocardia</taxon>
    </lineage>
</organism>
<keyword evidence="2" id="KW-1185">Reference proteome</keyword>
<comment type="caution">
    <text evidence="1">The sequence shown here is derived from an EMBL/GenBank/DDBJ whole genome shotgun (WGS) entry which is preliminary data.</text>
</comment>
<accession>A0A3A4JYL8</accession>
<dbReference type="Proteomes" id="UP000266677">
    <property type="component" value="Unassembled WGS sequence"/>
</dbReference>
<dbReference type="AlphaFoldDB" id="A0A3A4JYL8"/>
<protein>
    <submittedName>
        <fullName evidence="1">Uncharacterized protein</fullName>
    </submittedName>
</protein>
<gene>
    <name evidence="1" type="ORF">D5S18_24390</name>
</gene>
<sequence>MSSDVIGDEFVTGLRVFLDCYLLELSEALANDVQRGISLARRALGVVGGVLGALSDELSRALTFLATRSLQIQTPEIG</sequence>
<proteinExistence type="predicted"/>